<name>D6PL93_9ZZZZ</name>
<reference evidence="1" key="1">
    <citation type="journal article" date="2010" name="ISME J.">
        <title>Metagenome of the Mediterranean deep chlorophyll maximum studied by direct and fosmid library 454 pyrosequencing.</title>
        <authorList>
            <person name="Ghai R."/>
            <person name="Martin-Cuadrado A.B."/>
            <person name="Molto A.G."/>
            <person name="Heredia I.G."/>
            <person name="Cabrera R."/>
            <person name="Martin J."/>
            <person name="Verdu M."/>
            <person name="Deschamps P."/>
            <person name="Moreira D."/>
            <person name="Lopez-Garcia P."/>
            <person name="Mira A."/>
            <person name="Rodriguez-Valera F."/>
        </authorList>
    </citation>
    <scope>NUCLEOTIDE SEQUENCE</scope>
</reference>
<dbReference type="Pfam" id="PF19821">
    <property type="entry name" value="Phage_capsid_2"/>
    <property type="match status" value="1"/>
</dbReference>
<organism evidence="1">
    <name type="scientific">uncultured organism MedDCM-OCT-S11-C1587</name>
    <dbReference type="NCBI Taxonomy" id="743655"/>
    <lineage>
        <taxon>unclassified sequences</taxon>
        <taxon>environmental samples</taxon>
    </lineage>
</organism>
<accession>D6PL93</accession>
<proteinExistence type="predicted"/>
<dbReference type="InterPro" id="IPR045565">
    <property type="entry name" value="Phage_capsid_2"/>
</dbReference>
<dbReference type="EMBL" id="GU943142">
    <property type="protein sequence ID" value="ADD96494.1"/>
    <property type="molecule type" value="Genomic_DNA"/>
</dbReference>
<sequence length="46" mass="4909">MAVNMAQKTEINYVPEKTSFLVNSMFSAGAVAIDADGIVKITTDES</sequence>
<dbReference type="AlphaFoldDB" id="D6PL93"/>
<evidence type="ECO:0000313" key="1">
    <source>
        <dbReference type="EMBL" id="ADD96494.1"/>
    </source>
</evidence>
<protein>
    <submittedName>
        <fullName evidence="1">Uncharacterized protein</fullName>
    </submittedName>
</protein>